<dbReference type="AlphaFoldDB" id="A0AB73T6H7"/>
<gene>
    <name evidence="1" type="ORF">C7383_10312</name>
</gene>
<dbReference type="Gene3D" id="3.20.20.210">
    <property type="match status" value="1"/>
</dbReference>
<evidence type="ECO:0008006" key="3">
    <source>
        <dbReference type="Google" id="ProtNLM"/>
    </source>
</evidence>
<accession>A0AB73T6H7</accession>
<protein>
    <recommendedName>
        <fullName evidence="3">Uroporphyrinogen decarboxylase (URO-D) domain-containing protein</fullName>
    </recommendedName>
</protein>
<keyword evidence="2" id="KW-1185">Reference proteome</keyword>
<organism evidence="1 2">
    <name type="scientific">Murimonas intestini</name>
    <dbReference type="NCBI Taxonomy" id="1337051"/>
    <lineage>
        <taxon>Bacteria</taxon>
        <taxon>Bacillati</taxon>
        <taxon>Bacillota</taxon>
        <taxon>Clostridia</taxon>
        <taxon>Lachnospirales</taxon>
        <taxon>Lachnospiraceae</taxon>
        <taxon>Murimonas</taxon>
    </lineage>
</organism>
<dbReference type="EMBL" id="QGGY01000003">
    <property type="protein sequence ID" value="PWJ77172.1"/>
    <property type="molecule type" value="Genomic_DNA"/>
</dbReference>
<comment type="caution">
    <text evidence="1">The sequence shown here is derived from an EMBL/GenBank/DDBJ whole genome shotgun (WGS) entry which is preliminary data.</text>
</comment>
<reference evidence="1 2" key="1">
    <citation type="submission" date="2018-05" db="EMBL/GenBank/DDBJ databases">
        <authorList>
            <person name="Goeker M."/>
            <person name="Huntemann M."/>
            <person name="Clum A."/>
            <person name="Pillay M."/>
            <person name="Palaniappan K."/>
            <person name="Varghese N."/>
            <person name="Mikhailova N."/>
            <person name="Stamatis D."/>
            <person name="Reddy T."/>
            <person name="Daum C."/>
            <person name="Shapiro N."/>
            <person name="Ivanova N."/>
            <person name="Kyrpides N."/>
            <person name="Woyke T."/>
        </authorList>
    </citation>
    <scope>NUCLEOTIDE SEQUENCE [LARGE SCALE GENOMIC DNA]</scope>
    <source>
        <strain evidence="1 2">DSM 26524</strain>
    </source>
</reference>
<sequence length="451" mass="51524">MEDAVKLREERQQLFCDVYDNKIPKRVPVNVGLSLNVVAGYAGISGKEALWHPEKLEKAADELCSMVFSDVCVYSGTILLPAKYQTLGANNMKVSNTGFMQHPNHVGFYPEDYDAFIENPYDCIIERVLPRNFKELDTPGRCMFAAAQAMTASNAVMGESMKLIRKLSEKYGYYSAEPGTGTGVYAPLDILTDTLRSLSGMSLDIRRMPQKVKAAVEAVYPLNYKVGLPQKVTNYGHAFFPLHLATFLKEKDFAELWWKPWLRQVTDYASMGYHSNGFCEHNWMRYLDYLMELPVDTQLQFEQGDPAVIKEKLGRRFILTGLFPLGILRTCTRQECIDKTKEFLDIMMPHGKFIFGFDKSALVYDDINLDNLIAVCETVRDYGVYSNPGEKAGEEFHKEDYVHSEVGAFESKYYKTWEQYLEENPNTPESAKDMITRLEDDIVKFVYGLCQ</sequence>
<dbReference type="Proteomes" id="UP000245412">
    <property type="component" value="Unassembled WGS sequence"/>
</dbReference>
<dbReference type="RefSeq" id="WP_109625294.1">
    <property type="nucleotide sequence ID" value="NZ_CABJAT010000002.1"/>
</dbReference>
<name>A0AB73T6H7_9FIRM</name>
<evidence type="ECO:0000313" key="2">
    <source>
        <dbReference type="Proteomes" id="UP000245412"/>
    </source>
</evidence>
<dbReference type="SUPFAM" id="SSF51726">
    <property type="entry name" value="UROD/MetE-like"/>
    <property type="match status" value="1"/>
</dbReference>
<dbReference type="InterPro" id="IPR038071">
    <property type="entry name" value="UROD/MetE-like_sf"/>
</dbReference>
<proteinExistence type="predicted"/>
<evidence type="ECO:0000313" key="1">
    <source>
        <dbReference type="EMBL" id="PWJ77172.1"/>
    </source>
</evidence>